<dbReference type="CDD" id="cd00063">
    <property type="entry name" value="FN3"/>
    <property type="match status" value="1"/>
</dbReference>
<dbReference type="Gene3D" id="2.60.40.10">
    <property type="entry name" value="Immunoglobulins"/>
    <property type="match status" value="1"/>
</dbReference>
<dbReference type="InterPro" id="IPR003961">
    <property type="entry name" value="FN3_dom"/>
</dbReference>
<dbReference type="EMBL" id="JH431785">
    <property type="status" value="NOT_ANNOTATED_CDS"/>
    <property type="molecule type" value="Genomic_DNA"/>
</dbReference>
<accession>T1J1G1</accession>
<name>T1J1G1_STRMM</name>
<evidence type="ECO:0000313" key="1">
    <source>
        <dbReference type="EnsemblMetazoa" id="SMAR007380-PA"/>
    </source>
</evidence>
<organism evidence="1 2">
    <name type="scientific">Strigamia maritima</name>
    <name type="common">European centipede</name>
    <name type="synonym">Geophilus maritimus</name>
    <dbReference type="NCBI Taxonomy" id="126957"/>
    <lineage>
        <taxon>Eukaryota</taxon>
        <taxon>Metazoa</taxon>
        <taxon>Ecdysozoa</taxon>
        <taxon>Arthropoda</taxon>
        <taxon>Myriapoda</taxon>
        <taxon>Chilopoda</taxon>
        <taxon>Pleurostigmophora</taxon>
        <taxon>Geophilomorpha</taxon>
        <taxon>Linotaeniidae</taxon>
        <taxon>Strigamia</taxon>
    </lineage>
</organism>
<dbReference type="AlphaFoldDB" id="T1J1G1"/>
<dbReference type="InterPro" id="IPR036116">
    <property type="entry name" value="FN3_sf"/>
</dbReference>
<sequence>MTIRAVCRMTPNERMATAEVKIQLIEYQYRTTKLRERRIEDAISLCFMREREDGHIVAIDDVCDLADWSLKSRPMGPMGQTDRSDVTISCSLFAVCHCTSSSTQLEDCLPCALLGTMARHHIYFILFYLTPESAATCMDGGLIKYNSAVCCTQKQKINRELMGYKLFYGQNHEARESEEIEVGPANVHSYTLMDLKMFTLLSLYNISVLAFNPAGDGPRWLFLEIRTDPGKGMSFGLLEKSAFYGDYDEFDESELKRVSTDLFGAVMKHVLRTHLGDKAICASKPNERIDFR</sequence>
<dbReference type="STRING" id="126957.T1J1G1"/>
<dbReference type="SUPFAM" id="SSF49265">
    <property type="entry name" value="Fibronectin type III"/>
    <property type="match status" value="1"/>
</dbReference>
<protein>
    <submittedName>
        <fullName evidence="1">Uncharacterized protein</fullName>
    </submittedName>
</protein>
<reference evidence="2" key="1">
    <citation type="submission" date="2011-05" db="EMBL/GenBank/DDBJ databases">
        <authorList>
            <person name="Richards S.R."/>
            <person name="Qu J."/>
            <person name="Jiang H."/>
            <person name="Jhangiani S.N."/>
            <person name="Agravi P."/>
            <person name="Goodspeed R."/>
            <person name="Gross S."/>
            <person name="Mandapat C."/>
            <person name="Jackson L."/>
            <person name="Mathew T."/>
            <person name="Pu L."/>
            <person name="Thornton R."/>
            <person name="Saada N."/>
            <person name="Wilczek-Boney K.B."/>
            <person name="Lee S."/>
            <person name="Kovar C."/>
            <person name="Wu Y."/>
            <person name="Scherer S.E."/>
            <person name="Worley K.C."/>
            <person name="Muzny D.M."/>
            <person name="Gibbs R."/>
        </authorList>
    </citation>
    <scope>NUCLEOTIDE SEQUENCE</scope>
    <source>
        <strain evidence="2">Brora</strain>
    </source>
</reference>
<dbReference type="HOGENOM" id="CLU_954152_0_0_1"/>
<proteinExistence type="predicted"/>
<reference evidence="1" key="2">
    <citation type="submission" date="2015-02" db="UniProtKB">
        <authorList>
            <consortium name="EnsemblMetazoa"/>
        </authorList>
    </citation>
    <scope>IDENTIFICATION</scope>
</reference>
<dbReference type="InterPro" id="IPR013783">
    <property type="entry name" value="Ig-like_fold"/>
</dbReference>
<dbReference type="EnsemblMetazoa" id="SMAR007380-RA">
    <property type="protein sequence ID" value="SMAR007380-PA"/>
    <property type="gene ID" value="SMAR007380"/>
</dbReference>
<evidence type="ECO:0000313" key="2">
    <source>
        <dbReference type="Proteomes" id="UP000014500"/>
    </source>
</evidence>
<dbReference type="Proteomes" id="UP000014500">
    <property type="component" value="Unassembled WGS sequence"/>
</dbReference>
<keyword evidence="2" id="KW-1185">Reference proteome</keyword>